<feature type="compositionally biased region" description="Polar residues" evidence="9">
    <location>
        <begin position="383"/>
        <end position="395"/>
    </location>
</feature>
<keyword evidence="12" id="KW-1185">Reference proteome</keyword>
<evidence type="ECO:0000256" key="3">
    <source>
        <dbReference type="ARBA" id="ARBA00022741"/>
    </source>
</evidence>
<feature type="binding site" evidence="7">
    <location>
        <begin position="62"/>
        <end position="69"/>
    </location>
    <ligand>
        <name>ATP</name>
        <dbReference type="ChEBI" id="CHEBI:30616"/>
    </ligand>
</feature>
<dbReference type="GO" id="GO:0051231">
    <property type="term" value="P:spindle elongation"/>
    <property type="evidence" value="ECO:0007669"/>
    <property type="project" value="TreeGrafter"/>
</dbReference>
<keyword evidence="3 7" id="KW-0547">Nucleotide-binding</keyword>
<evidence type="ECO:0000256" key="7">
    <source>
        <dbReference type="PROSITE-ProRule" id="PRU00283"/>
    </source>
</evidence>
<feature type="domain" description="Kinesin motor" evidence="10">
    <location>
        <begin position="1"/>
        <end position="269"/>
    </location>
</feature>
<evidence type="ECO:0000256" key="6">
    <source>
        <dbReference type="ARBA" id="ARBA00023212"/>
    </source>
</evidence>
<dbReference type="PANTHER" id="PTHR47969">
    <property type="entry name" value="CHROMOSOME-ASSOCIATED KINESIN KIF4A-RELATED"/>
    <property type="match status" value="1"/>
</dbReference>
<evidence type="ECO:0000256" key="5">
    <source>
        <dbReference type="ARBA" id="ARBA00023054"/>
    </source>
</evidence>
<proteinExistence type="inferred from homology"/>
<name>A0A0N4Y5Y5_NIPBR</name>
<keyword evidence="7" id="KW-0505">Motor protein</keyword>
<dbReference type="GO" id="GO:0007018">
    <property type="term" value="P:microtubule-based movement"/>
    <property type="evidence" value="ECO:0007669"/>
    <property type="project" value="InterPro"/>
</dbReference>
<dbReference type="GO" id="GO:0003777">
    <property type="term" value="F:microtubule motor activity"/>
    <property type="evidence" value="ECO:0007669"/>
    <property type="project" value="InterPro"/>
</dbReference>
<dbReference type="WBParaSite" id="NBR_0001145001-mRNA-1">
    <property type="protein sequence ID" value="NBR_0001145001-mRNA-1"/>
    <property type="gene ID" value="NBR_0001145001"/>
</dbReference>
<dbReference type="AlphaFoldDB" id="A0A0N4Y5Y5"/>
<dbReference type="InterPro" id="IPR027417">
    <property type="entry name" value="P-loop_NTPase"/>
</dbReference>
<feature type="coiled-coil region" evidence="8">
    <location>
        <begin position="328"/>
        <end position="355"/>
    </location>
</feature>
<keyword evidence="6" id="KW-0206">Cytoskeleton</keyword>
<dbReference type="PROSITE" id="PS50067">
    <property type="entry name" value="KINESIN_MOTOR_2"/>
    <property type="match status" value="1"/>
</dbReference>
<dbReference type="GO" id="GO:0005875">
    <property type="term" value="C:microtubule associated complex"/>
    <property type="evidence" value="ECO:0007669"/>
    <property type="project" value="TreeGrafter"/>
</dbReference>
<dbReference type="GO" id="GO:0007052">
    <property type="term" value="P:mitotic spindle organization"/>
    <property type="evidence" value="ECO:0007669"/>
    <property type="project" value="TreeGrafter"/>
</dbReference>
<evidence type="ECO:0000256" key="1">
    <source>
        <dbReference type="ARBA" id="ARBA00004245"/>
    </source>
</evidence>
<dbReference type="OMA" id="ENRVHAN"/>
<dbReference type="Pfam" id="PF00225">
    <property type="entry name" value="Kinesin"/>
    <property type="match status" value="1"/>
</dbReference>
<organism evidence="13">
    <name type="scientific">Nippostrongylus brasiliensis</name>
    <name type="common">Rat hookworm</name>
    <dbReference type="NCBI Taxonomy" id="27835"/>
    <lineage>
        <taxon>Eukaryota</taxon>
        <taxon>Metazoa</taxon>
        <taxon>Ecdysozoa</taxon>
        <taxon>Nematoda</taxon>
        <taxon>Chromadorea</taxon>
        <taxon>Rhabditida</taxon>
        <taxon>Rhabditina</taxon>
        <taxon>Rhabditomorpha</taxon>
        <taxon>Strongyloidea</taxon>
        <taxon>Heligmosomidae</taxon>
        <taxon>Nippostrongylus</taxon>
    </lineage>
</organism>
<reference evidence="13" key="1">
    <citation type="submission" date="2017-02" db="UniProtKB">
        <authorList>
            <consortium name="WormBaseParasite"/>
        </authorList>
    </citation>
    <scope>IDENTIFICATION</scope>
</reference>
<evidence type="ECO:0000256" key="2">
    <source>
        <dbReference type="ARBA" id="ARBA00022490"/>
    </source>
</evidence>
<dbReference type="GO" id="GO:0005524">
    <property type="term" value="F:ATP binding"/>
    <property type="evidence" value="ECO:0007669"/>
    <property type="project" value="UniProtKB-UniRule"/>
</dbReference>
<dbReference type="PRINTS" id="PR00380">
    <property type="entry name" value="KINESINHEAVY"/>
</dbReference>
<evidence type="ECO:0000256" key="4">
    <source>
        <dbReference type="ARBA" id="ARBA00022840"/>
    </source>
</evidence>
<dbReference type="InterPro" id="IPR001752">
    <property type="entry name" value="Kinesin_motor_dom"/>
</dbReference>
<dbReference type="EMBL" id="UYSL01020528">
    <property type="protein sequence ID" value="VDL75040.1"/>
    <property type="molecule type" value="Genomic_DNA"/>
</dbReference>
<feature type="compositionally biased region" description="Acidic residues" evidence="9">
    <location>
        <begin position="429"/>
        <end position="444"/>
    </location>
</feature>
<evidence type="ECO:0000256" key="8">
    <source>
        <dbReference type="SAM" id="Coils"/>
    </source>
</evidence>
<dbReference type="Proteomes" id="UP000271162">
    <property type="component" value="Unassembled WGS sequence"/>
</dbReference>
<evidence type="ECO:0000313" key="12">
    <source>
        <dbReference type="Proteomes" id="UP000271162"/>
    </source>
</evidence>
<dbReference type="GO" id="GO:0008017">
    <property type="term" value="F:microtubule binding"/>
    <property type="evidence" value="ECO:0007669"/>
    <property type="project" value="InterPro"/>
</dbReference>
<sequence length="740" mass="85488">FNSRSPKYFTYDAVFDENVTQEQVFDELGSRIIDGCVNGFNGTIFAYGEFRPESVISCAISGQTGSGKTHTMLGPSNIENFLSSSLHRGLIPRACEALFARLCTKAAEMGEHFKYEVTCKFVELYNEEFYDLLSNSQQKLTIRSDSKVVQLLGVSEHPVESSVDMMRILELGWESRRTAETAMNRESSRSHAIFIIDSLSVLGRVIRILSGANRGDKHIPYRESKLTHILRDSLGGNSKTAVIVNIHPDIGYYSDTLSTLQFSAECRKIENRVHANEDLTGDTVMAYKSEINRLREELETSYDDMMNAMVTQLTARVDAVKTLEDLSRVQLEDDLSNVYRELDIMKQRCESAEAARKIQSEKLKSLLEGYDDTLSGSPLRRLNLNTPGRQSSSFKTPKDRKKRRETMFTPGRNNPDRMSRAFRPVLFDDSTDESQENIEQDEDMKEERELLRLEMDNNRLKQIVAEKEATIEEICETQKAQAKQWIEEKKQYLERTSSLNSQIEQLMVDKGELVKNAEETRQKWEILSAKISASNDEKCRLEQEIDQLQAEKFEIEERLQAEEYEKRRLQDHLGSMQGENCKLKNSLRVAEEAIQTSRADVERANEQETKATLKKMREENSDLLHNNDRLKRELEQLREKTNCMDRDFAEEIGKLKRRYANDISNVEGLVEMERNAHEMTKKQFTDFRDQTQQTFDQKIAEIRESYSNKEKRLTTDMSDKESQIMRLQAEKETLLKFQAA</sequence>
<dbReference type="SMART" id="SM00129">
    <property type="entry name" value="KISc"/>
    <property type="match status" value="1"/>
</dbReference>
<evidence type="ECO:0000259" key="10">
    <source>
        <dbReference type="PROSITE" id="PS50067"/>
    </source>
</evidence>
<evidence type="ECO:0000256" key="9">
    <source>
        <dbReference type="SAM" id="MobiDB-lite"/>
    </source>
</evidence>
<evidence type="ECO:0000313" key="11">
    <source>
        <dbReference type="EMBL" id="VDL75040.1"/>
    </source>
</evidence>
<evidence type="ECO:0000313" key="13">
    <source>
        <dbReference type="WBParaSite" id="NBR_0001145001-mRNA-1"/>
    </source>
</evidence>
<dbReference type="SUPFAM" id="SSF52540">
    <property type="entry name" value="P-loop containing nucleoside triphosphate hydrolases"/>
    <property type="match status" value="1"/>
</dbReference>
<accession>A0A0N4Y5Y5</accession>
<dbReference type="Gene3D" id="3.40.850.10">
    <property type="entry name" value="Kinesin motor domain"/>
    <property type="match status" value="2"/>
</dbReference>
<keyword evidence="4 7" id="KW-0067">ATP-binding</keyword>
<comment type="subcellular location">
    <subcellularLocation>
        <location evidence="1">Cytoplasm</location>
        <location evidence="1">Cytoskeleton</location>
    </subcellularLocation>
</comment>
<dbReference type="InterPro" id="IPR036961">
    <property type="entry name" value="Kinesin_motor_dom_sf"/>
</dbReference>
<keyword evidence="5 8" id="KW-0175">Coiled coil</keyword>
<dbReference type="STRING" id="27835.A0A0N4Y5Y5"/>
<gene>
    <name evidence="11" type="ORF">NBR_LOCUS11451</name>
</gene>
<dbReference type="PANTHER" id="PTHR47969:SF15">
    <property type="entry name" value="CHROMOSOME-ASSOCIATED KINESIN KIF4A-RELATED"/>
    <property type="match status" value="1"/>
</dbReference>
<feature type="region of interest" description="Disordered" evidence="9">
    <location>
        <begin position="376"/>
        <end position="444"/>
    </location>
</feature>
<protein>
    <submittedName>
        <fullName evidence="13">Kinesin-like protein</fullName>
    </submittedName>
</protein>
<feature type="coiled-coil region" evidence="8">
    <location>
        <begin position="450"/>
        <end position="647"/>
    </location>
</feature>
<keyword evidence="2" id="KW-0963">Cytoplasm</keyword>
<comment type="similarity">
    <text evidence="7">Belongs to the TRAFAC class myosin-kinesin ATPase superfamily. Kinesin family.</text>
</comment>
<dbReference type="InterPro" id="IPR027640">
    <property type="entry name" value="Kinesin-like_fam"/>
</dbReference>
<reference evidence="11 12" key="2">
    <citation type="submission" date="2018-11" db="EMBL/GenBank/DDBJ databases">
        <authorList>
            <consortium name="Pathogen Informatics"/>
        </authorList>
    </citation>
    <scope>NUCLEOTIDE SEQUENCE [LARGE SCALE GENOMIC DNA]</scope>
</reference>